<proteinExistence type="predicted"/>
<accession>A0A834JE17</accession>
<dbReference type="Proteomes" id="UP000617340">
    <property type="component" value="Unassembled WGS sequence"/>
</dbReference>
<dbReference type="AlphaFoldDB" id="A0A834JE17"/>
<evidence type="ECO:0000313" key="1">
    <source>
        <dbReference type="EMBL" id="KAF7386305.1"/>
    </source>
</evidence>
<reference evidence="1" key="1">
    <citation type="journal article" date="2020" name="G3 (Bethesda)">
        <title>High-Quality Assemblies for Three Invasive Social Wasps from the &lt;i&gt;Vespula&lt;/i&gt; Genus.</title>
        <authorList>
            <person name="Harrop T.W.R."/>
            <person name="Guhlin J."/>
            <person name="McLaughlin G.M."/>
            <person name="Permina E."/>
            <person name="Stockwell P."/>
            <person name="Gilligan J."/>
            <person name="Le Lec M.F."/>
            <person name="Gruber M.A.M."/>
            <person name="Quinn O."/>
            <person name="Lovegrove M."/>
            <person name="Duncan E.J."/>
            <person name="Remnant E.J."/>
            <person name="Van Eeckhoven J."/>
            <person name="Graham B."/>
            <person name="Knapp R.A."/>
            <person name="Langford K.W."/>
            <person name="Kronenberg Z."/>
            <person name="Press M.O."/>
            <person name="Eacker S.M."/>
            <person name="Wilson-Rankin E.E."/>
            <person name="Purcell J."/>
            <person name="Lester P.J."/>
            <person name="Dearden P.K."/>
        </authorList>
    </citation>
    <scope>NUCLEOTIDE SEQUENCE</scope>
    <source>
        <strain evidence="1">Linc-1</strain>
    </source>
</reference>
<sequence length="235" mass="25227">MTMDHSRCQIGNGEWARGNVPTMADAVPLMNVFAGQPLIPFMTNQNLRILQALYALTIDDHCRIQDNFVRQAEVYTYSDGWDGCRGRWGDVSGGAGHGGGIGRALRNARRNCEVIKASGQSWLSSLAVINKVQALSLFPSLLLKDGKGVGVAVAADSFAVSYRSVTSVVTTATATATATATTTATTTATIEPTTTAAEAAVTHQRRAFFLSQSRIPFALPLYSSISNESEYDMKR</sequence>
<evidence type="ECO:0000313" key="2">
    <source>
        <dbReference type="Proteomes" id="UP000617340"/>
    </source>
</evidence>
<keyword evidence="2" id="KW-1185">Reference proteome</keyword>
<dbReference type="EMBL" id="JACSDZ010000015">
    <property type="protein sequence ID" value="KAF7386305.1"/>
    <property type="molecule type" value="Genomic_DNA"/>
</dbReference>
<protein>
    <submittedName>
        <fullName evidence="1">Uncharacterized protein</fullName>
    </submittedName>
</protein>
<comment type="caution">
    <text evidence="1">The sequence shown here is derived from an EMBL/GenBank/DDBJ whole genome shotgun (WGS) entry which is preliminary data.</text>
</comment>
<name>A0A834JE17_VESGE</name>
<gene>
    <name evidence="1" type="ORF">HZH68_013437</name>
</gene>
<organism evidence="1 2">
    <name type="scientific">Vespula germanica</name>
    <name type="common">German yellow jacket</name>
    <name type="synonym">Paravespula germanica</name>
    <dbReference type="NCBI Taxonomy" id="30212"/>
    <lineage>
        <taxon>Eukaryota</taxon>
        <taxon>Metazoa</taxon>
        <taxon>Ecdysozoa</taxon>
        <taxon>Arthropoda</taxon>
        <taxon>Hexapoda</taxon>
        <taxon>Insecta</taxon>
        <taxon>Pterygota</taxon>
        <taxon>Neoptera</taxon>
        <taxon>Endopterygota</taxon>
        <taxon>Hymenoptera</taxon>
        <taxon>Apocrita</taxon>
        <taxon>Aculeata</taxon>
        <taxon>Vespoidea</taxon>
        <taxon>Vespidae</taxon>
        <taxon>Vespinae</taxon>
        <taxon>Vespula</taxon>
    </lineage>
</organism>